<feature type="region of interest" description="Disordered" evidence="1">
    <location>
        <begin position="1"/>
        <end position="54"/>
    </location>
</feature>
<dbReference type="Proteomes" id="UP000009022">
    <property type="component" value="Unassembled WGS sequence"/>
</dbReference>
<dbReference type="KEGG" id="tad:TRIADDRAFT_56688"/>
<proteinExistence type="predicted"/>
<keyword evidence="4" id="KW-1185">Reference proteome</keyword>
<evidence type="ECO:0000256" key="2">
    <source>
        <dbReference type="SAM" id="Phobius"/>
    </source>
</evidence>
<keyword evidence="2" id="KW-0812">Transmembrane</keyword>
<sequence>MNEKWVKDGKEVINQKDRYDHHQERKSMNFKIADGSDIEQAKSDTNNQTGNEINPYSSVRRITWKQCQLCKINDRIESIILRGSNILRESTADPVALKTSNNDSDEPTHISSRSKSWQKFSLSAIAIMVVLGQMAILIAIL</sequence>
<gene>
    <name evidence="3" type="ORF">TRIADDRAFT_56688</name>
</gene>
<evidence type="ECO:0000256" key="1">
    <source>
        <dbReference type="SAM" id="MobiDB-lite"/>
    </source>
</evidence>
<dbReference type="HOGENOM" id="CLU_1827793_0_0_1"/>
<reference evidence="3 4" key="1">
    <citation type="journal article" date="2008" name="Nature">
        <title>The Trichoplax genome and the nature of placozoans.</title>
        <authorList>
            <person name="Srivastava M."/>
            <person name="Begovic E."/>
            <person name="Chapman J."/>
            <person name="Putnam N.H."/>
            <person name="Hellsten U."/>
            <person name="Kawashima T."/>
            <person name="Kuo A."/>
            <person name="Mitros T."/>
            <person name="Salamov A."/>
            <person name="Carpenter M.L."/>
            <person name="Signorovitch A.Y."/>
            <person name="Moreno M.A."/>
            <person name="Kamm K."/>
            <person name="Grimwood J."/>
            <person name="Schmutz J."/>
            <person name="Shapiro H."/>
            <person name="Grigoriev I.V."/>
            <person name="Buss L.W."/>
            <person name="Schierwater B."/>
            <person name="Dellaporta S.L."/>
            <person name="Rokhsar D.S."/>
        </authorList>
    </citation>
    <scope>NUCLEOTIDE SEQUENCE [LARGE SCALE GENOMIC DNA]</scope>
    <source>
        <strain evidence="3 4">Grell-BS-1999</strain>
    </source>
</reference>
<dbReference type="RefSeq" id="XP_002112556.1">
    <property type="nucleotide sequence ID" value="XM_002112520.1"/>
</dbReference>
<feature type="transmembrane region" description="Helical" evidence="2">
    <location>
        <begin position="120"/>
        <end position="140"/>
    </location>
</feature>
<keyword evidence="2" id="KW-0472">Membrane</keyword>
<accession>B3RWB4</accession>
<organism evidence="3 4">
    <name type="scientific">Trichoplax adhaerens</name>
    <name type="common">Trichoplax reptans</name>
    <dbReference type="NCBI Taxonomy" id="10228"/>
    <lineage>
        <taxon>Eukaryota</taxon>
        <taxon>Metazoa</taxon>
        <taxon>Placozoa</taxon>
        <taxon>Uniplacotomia</taxon>
        <taxon>Trichoplacea</taxon>
        <taxon>Trichoplacidae</taxon>
        <taxon>Trichoplax</taxon>
    </lineage>
</organism>
<dbReference type="InParanoid" id="B3RWB4"/>
<keyword evidence="2" id="KW-1133">Transmembrane helix</keyword>
<feature type="compositionally biased region" description="Polar residues" evidence="1">
    <location>
        <begin position="43"/>
        <end position="54"/>
    </location>
</feature>
<dbReference type="EMBL" id="DS985245">
    <property type="protein sequence ID" value="EDV24666.1"/>
    <property type="molecule type" value="Genomic_DNA"/>
</dbReference>
<protein>
    <submittedName>
        <fullName evidence="3">Uncharacterized protein</fullName>
    </submittedName>
</protein>
<dbReference type="GeneID" id="6753769"/>
<name>B3RWB4_TRIAD</name>
<feature type="compositionally biased region" description="Basic and acidic residues" evidence="1">
    <location>
        <begin position="1"/>
        <end position="27"/>
    </location>
</feature>
<dbReference type="AlphaFoldDB" id="B3RWB4"/>
<dbReference type="CTD" id="6753769"/>
<evidence type="ECO:0000313" key="3">
    <source>
        <dbReference type="EMBL" id="EDV24666.1"/>
    </source>
</evidence>
<evidence type="ECO:0000313" key="4">
    <source>
        <dbReference type="Proteomes" id="UP000009022"/>
    </source>
</evidence>